<evidence type="ECO:0000313" key="9">
    <source>
        <dbReference type="Proteomes" id="UP000092993"/>
    </source>
</evidence>
<dbReference type="GO" id="GO:0016020">
    <property type="term" value="C:membrane"/>
    <property type="evidence" value="ECO:0007669"/>
    <property type="project" value="UniProtKB-SubCell"/>
</dbReference>
<dbReference type="Proteomes" id="UP000092993">
    <property type="component" value="Unassembled WGS sequence"/>
</dbReference>
<protein>
    <submittedName>
        <fullName evidence="8">Uncharacterized protein</fullName>
    </submittedName>
</protein>
<keyword evidence="4 6" id="KW-0472">Membrane</keyword>
<keyword evidence="9" id="KW-1185">Reference proteome</keyword>
<feature type="transmembrane region" description="Helical" evidence="6">
    <location>
        <begin position="200"/>
        <end position="224"/>
    </location>
</feature>
<dbReference type="Gene3D" id="2.60.120.260">
    <property type="entry name" value="Galactose-binding domain-like"/>
    <property type="match status" value="1"/>
</dbReference>
<evidence type="ECO:0000256" key="2">
    <source>
        <dbReference type="ARBA" id="ARBA00022692"/>
    </source>
</evidence>
<proteinExistence type="predicted"/>
<keyword evidence="2 6" id="KW-0812">Transmembrane</keyword>
<feature type="compositionally biased region" description="Polar residues" evidence="5">
    <location>
        <begin position="317"/>
        <end position="331"/>
    </location>
</feature>
<organism evidence="8 9">
    <name type="scientific">Grifola frondosa</name>
    <name type="common">Maitake</name>
    <name type="synonym">Polyporus frondosus</name>
    <dbReference type="NCBI Taxonomy" id="5627"/>
    <lineage>
        <taxon>Eukaryota</taxon>
        <taxon>Fungi</taxon>
        <taxon>Dikarya</taxon>
        <taxon>Basidiomycota</taxon>
        <taxon>Agaricomycotina</taxon>
        <taxon>Agaricomycetes</taxon>
        <taxon>Polyporales</taxon>
        <taxon>Grifolaceae</taxon>
        <taxon>Grifola</taxon>
    </lineage>
</organism>
<comment type="caution">
    <text evidence="8">The sequence shown here is derived from an EMBL/GenBank/DDBJ whole genome shotgun (WGS) entry which is preliminary data.</text>
</comment>
<feature type="region of interest" description="Disordered" evidence="5">
    <location>
        <begin position="298"/>
        <end position="390"/>
    </location>
</feature>
<feature type="signal peptide" evidence="7">
    <location>
        <begin position="1"/>
        <end position="19"/>
    </location>
</feature>
<comment type="subcellular location">
    <subcellularLocation>
        <location evidence="1">Membrane</location>
        <topology evidence="1">Single-pass membrane protein</topology>
    </subcellularLocation>
</comment>
<dbReference type="OMA" id="APILYEC"/>
<reference evidence="8 9" key="1">
    <citation type="submission" date="2016-03" db="EMBL/GenBank/DDBJ databases">
        <title>Whole genome sequencing of Grifola frondosa 9006-11.</title>
        <authorList>
            <person name="Min B."/>
            <person name="Park H."/>
            <person name="Kim J.-G."/>
            <person name="Cho H."/>
            <person name="Oh Y.-L."/>
            <person name="Kong W.-S."/>
            <person name="Choi I.-G."/>
        </authorList>
    </citation>
    <scope>NUCLEOTIDE SEQUENCE [LARGE SCALE GENOMIC DNA]</scope>
    <source>
        <strain evidence="8 9">9006-11</strain>
    </source>
</reference>
<dbReference type="EMBL" id="LUGG01000047">
    <property type="protein sequence ID" value="OBZ65296.1"/>
    <property type="molecule type" value="Genomic_DNA"/>
</dbReference>
<dbReference type="PANTHER" id="PTHR15549">
    <property type="entry name" value="PAIRED IMMUNOGLOBULIN-LIKE TYPE 2 RECEPTOR"/>
    <property type="match status" value="1"/>
</dbReference>
<gene>
    <name evidence="8" type="ORF">A0H81_14721</name>
</gene>
<feature type="region of interest" description="Disordered" evidence="5">
    <location>
        <begin position="153"/>
        <end position="174"/>
    </location>
</feature>
<dbReference type="GO" id="GO:0071944">
    <property type="term" value="C:cell periphery"/>
    <property type="evidence" value="ECO:0007669"/>
    <property type="project" value="UniProtKB-ARBA"/>
</dbReference>
<name>A0A1C7LM76_GRIFR</name>
<evidence type="ECO:0000256" key="5">
    <source>
        <dbReference type="SAM" id="MobiDB-lite"/>
    </source>
</evidence>
<evidence type="ECO:0000256" key="3">
    <source>
        <dbReference type="ARBA" id="ARBA00022989"/>
    </source>
</evidence>
<dbReference type="PANTHER" id="PTHR15549:SF6">
    <property type="entry name" value="MID2 DOMAIN-CONTAINING PROTEIN"/>
    <property type="match status" value="1"/>
</dbReference>
<evidence type="ECO:0000313" key="8">
    <source>
        <dbReference type="EMBL" id="OBZ65296.1"/>
    </source>
</evidence>
<evidence type="ECO:0000256" key="1">
    <source>
        <dbReference type="ARBA" id="ARBA00004167"/>
    </source>
</evidence>
<evidence type="ECO:0000256" key="4">
    <source>
        <dbReference type="ARBA" id="ARBA00023136"/>
    </source>
</evidence>
<accession>A0A1C7LM76</accession>
<sequence>MLPLLRSQVVLAFTAVVTAAVILVDDSDPRITYAGTWTFNPPPGNMIQYNDTVTLTRELGAAATFSFTGTAISVYGTRGPTGTYTWNATYSIDGGPPWFFADENPLDTQMYRVKFFASSLLPDAQHTLLITNIGDWYWLDYLAVNISDSTPDPNNSSSSILNPPSSSSDPSSVISQASSSFSAATTSTMPATRSGVSPGVVAGIAVAVAGAMLLMFLLVCCWWFRRRRVLIDPSHPSPEKTLQGSQTLPNIIQPYTMVLDTSPHHPTFADSPTPQLQSTPSGVFPTHVQATQIEMPNPHLPPAHKHKHTTAHEPNIPSVQSTSSDEVVQNQSLALSSPLLRSRDVPRGARQPRDGGVRIAGGPVDPDTYMFDSEGLSEQGSVLPPSYARY</sequence>
<dbReference type="OrthoDB" id="2757832at2759"/>
<dbReference type="AlphaFoldDB" id="A0A1C7LM76"/>
<feature type="compositionally biased region" description="Basic and acidic residues" evidence="5">
    <location>
        <begin position="341"/>
        <end position="356"/>
    </location>
</feature>
<feature type="chain" id="PRO_5008888674" evidence="7">
    <location>
        <begin position="20"/>
        <end position="390"/>
    </location>
</feature>
<keyword evidence="3 6" id="KW-1133">Transmembrane helix</keyword>
<evidence type="ECO:0000256" key="7">
    <source>
        <dbReference type="SAM" id="SignalP"/>
    </source>
</evidence>
<dbReference type="InterPro" id="IPR051694">
    <property type="entry name" value="Immunoregulatory_rcpt-like"/>
</dbReference>
<keyword evidence="7" id="KW-0732">Signal</keyword>
<evidence type="ECO:0000256" key="6">
    <source>
        <dbReference type="SAM" id="Phobius"/>
    </source>
</evidence>